<feature type="domain" description="GFO/IDH/MocA-like oxidoreductase" evidence="5">
    <location>
        <begin position="105"/>
        <end position="227"/>
    </location>
</feature>
<dbReference type="Gene3D" id="3.40.50.720">
    <property type="entry name" value="NAD(P)-binding Rossmann-like Domain"/>
    <property type="match status" value="1"/>
</dbReference>
<dbReference type="EMBL" id="CAMXCT030002302">
    <property type="protein sequence ID" value="CAL4784500.1"/>
    <property type="molecule type" value="Genomic_DNA"/>
</dbReference>
<protein>
    <submittedName>
        <fullName evidence="7">Oxidoreductase</fullName>
    </submittedName>
</protein>
<reference evidence="7 8" key="2">
    <citation type="submission" date="2024-05" db="EMBL/GenBank/DDBJ databases">
        <authorList>
            <person name="Chen Y."/>
            <person name="Shah S."/>
            <person name="Dougan E. K."/>
            <person name="Thang M."/>
            <person name="Chan C."/>
        </authorList>
    </citation>
    <scope>NUCLEOTIDE SEQUENCE [LARGE SCALE GENOMIC DNA]</scope>
</reference>
<evidence type="ECO:0000259" key="3">
    <source>
        <dbReference type="Pfam" id="PF01408"/>
    </source>
</evidence>
<dbReference type="EMBL" id="CAMXCT010002302">
    <property type="protein sequence ID" value="CAI3997188.1"/>
    <property type="molecule type" value="Genomic_DNA"/>
</dbReference>
<feature type="region of interest" description="Disordered" evidence="2">
    <location>
        <begin position="474"/>
        <end position="497"/>
    </location>
</feature>
<gene>
    <name evidence="6" type="ORF">C1SCF055_LOCUS23598</name>
</gene>
<dbReference type="EMBL" id="CAMXCT020002302">
    <property type="protein sequence ID" value="CAL1150563.1"/>
    <property type="molecule type" value="Genomic_DNA"/>
</dbReference>
<dbReference type="InterPro" id="IPR048739">
    <property type="entry name" value="CEP104_N"/>
</dbReference>
<feature type="domain" description="Centrosomal protein CEP104 N-terminal" evidence="4">
    <location>
        <begin position="347"/>
        <end position="413"/>
    </location>
</feature>
<dbReference type="GO" id="GO:0000166">
    <property type="term" value="F:nucleotide binding"/>
    <property type="evidence" value="ECO:0007669"/>
    <property type="project" value="InterPro"/>
</dbReference>
<dbReference type="Pfam" id="PF21038">
    <property type="entry name" value="CEP104_N"/>
    <property type="match status" value="1"/>
</dbReference>
<reference evidence="6" key="1">
    <citation type="submission" date="2022-10" db="EMBL/GenBank/DDBJ databases">
        <authorList>
            <person name="Chen Y."/>
            <person name="Dougan E. K."/>
            <person name="Chan C."/>
            <person name="Rhodes N."/>
            <person name="Thang M."/>
        </authorList>
    </citation>
    <scope>NUCLEOTIDE SEQUENCE</scope>
</reference>
<dbReference type="PANTHER" id="PTHR46368">
    <property type="match status" value="1"/>
</dbReference>
<accession>A0A9P1G269</accession>
<dbReference type="PANTHER" id="PTHR46368:SF4">
    <property type="entry name" value="OS10G0403700 PROTEIN"/>
    <property type="match status" value="1"/>
</dbReference>
<dbReference type="SUPFAM" id="SSF51735">
    <property type="entry name" value="NAD(P)-binding Rossmann-fold domains"/>
    <property type="match status" value="1"/>
</dbReference>
<dbReference type="InterPro" id="IPR036291">
    <property type="entry name" value="NAD(P)-bd_dom_sf"/>
</dbReference>
<evidence type="ECO:0000259" key="5">
    <source>
        <dbReference type="Pfam" id="PF22725"/>
    </source>
</evidence>
<feature type="compositionally biased region" description="Pro residues" evidence="2">
    <location>
        <begin position="477"/>
        <end position="489"/>
    </location>
</feature>
<sequence>MKVVGVASRDRKKAQDFCNEHDCGEGMLYDEMLDRDDIDVLYVPLPTGLRNDKIAAAIEKGKHIYSEKPMGGSIKELDSLIKACKSKGLQWMDGTMWYHSIRTKEIEQKLRKKVLGEVQRVSASFTFKAPDEAWLQGGNGRTDKSREPMGCLGDQGWYPLSAILWAFGWIQPEKVMCSHVTFNKVDTIVACSGTLWFPGNRSAVFDCGCTAPHRSQYEIICETGTIRCDDLVGGQKRSGNFGAYETPFVGSSEYVQGDVMGKDQVITVDPCDHVNLLVDDLATCIRKIKSGGEPDDDWPTRYACNLIARFTCARCNFSPTKARLLPRLNFSQGWLQGFVTWRQIFQMFAAVQFKRLGYLSLDNNERSQFQARELKSVYVDVVAQFLRIVFHKCHVNRYNALNQVGLIALSCLGEVLNTSDSDKDSAVPLPAVPAPTPTAPPMVTAVPAATVAPSAPAVPPIKPKEFLVPARHTPAPVEIPEPPPAPASPKTPKTVQPPIHKVASDLADMDETKYDVKTLERLKSLVLEKQKSVEAEDYGGAKRCKEAIVMLKKTGLRICELEEQKKSAVENEEYDVAKSLKSEIDRLRHQCEGVEEKETKVEPPPLPQEEVQKPSQPSPPKRTPPNRSGSLRSDVGMGPSKEDDPEQSDYQ</sequence>
<dbReference type="Gene3D" id="3.30.360.10">
    <property type="entry name" value="Dihydrodipicolinate Reductase, domain 2"/>
    <property type="match status" value="1"/>
</dbReference>
<feature type="domain" description="Gfo/Idh/MocA-like oxidoreductase N-terminal" evidence="3">
    <location>
        <begin position="2"/>
        <end position="92"/>
    </location>
</feature>
<dbReference type="Pfam" id="PF22725">
    <property type="entry name" value="GFO_IDH_MocA_C3"/>
    <property type="match status" value="1"/>
</dbReference>
<evidence type="ECO:0000256" key="1">
    <source>
        <dbReference type="ARBA" id="ARBA00010928"/>
    </source>
</evidence>
<comment type="caution">
    <text evidence="6">The sequence shown here is derived from an EMBL/GenBank/DDBJ whole genome shotgun (WGS) entry which is preliminary data.</text>
</comment>
<dbReference type="SUPFAM" id="SSF55347">
    <property type="entry name" value="Glyceraldehyde-3-phosphate dehydrogenase-like, C-terminal domain"/>
    <property type="match status" value="1"/>
</dbReference>
<dbReference type="OrthoDB" id="2129491at2759"/>
<dbReference type="Proteomes" id="UP001152797">
    <property type="component" value="Unassembled WGS sequence"/>
</dbReference>
<feature type="compositionally biased region" description="Basic and acidic residues" evidence="2">
    <location>
        <begin position="590"/>
        <end position="601"/>
    </location>
</feature>
<evidence type="ECO:0000256" key="2">
    <source>
        <dbReference type="SAM" id="MobiDB-lite"/>
    </source>
</evidence>
<evidence type="ECO:0000313" key="7">
    <source>
        <dbReference type="EMBL" id="CAL4784500.1"/>
    </source>
</evidence>
<dbReference type="InterPro" id="IPR055170">
    <property type="entry name" value="GFO_IDH_MocA-like_dom"/>
</dbReference>
<dbReference type="AlphaFoldDB" id="A0A9P1G269"/>
<keyword evidence="8" id="KW-1185">Reference proteome</keyword>
<proteinExistence type="inferred from homology"/>
<organism evidence="6">
    <name type="scientific">Cladocopium goreaui</name>
    <dbReference type="NCBI Taxonomy" id="2562237"/>
    <lineage>
        <taxon>Eukaryota</taxon>
        <taxon>Sar</taxon>
        <taxon>Alveolata</taxon>
        <taxon>Dinophyceae</taxon>
        <taxon>Suessiales</taxon>
        <taxon>Symbiodiniaceae</taxon>
        <taxon>Cladocopium</taxon>
    </lineage>
</organism>
<feature type="region of interest" description="Disordered" evidence="2">
    <location>
        <begin position="590"/>
        <end position="651"/>
    </location>
</feature>
<dbReference type="Pfam" id="PF01408">
    <property type="entry name" value="GFO_IDH_MocA"/>
    <property type="match status" value="1"/>
</dbReference>
<dbReference type="InterPro" id="IPR000683">
    <property type="entry name" value="Gfo/Idh/MocA-like_OxRdtase_N"/>
</dbReference>
<evidence type="ECO:0000259" key="4">
    <source>
        <dbReference type="Pfam" id="PF21038"/>
    </source>
</evidence>
<evidence type="ECO:0000313" key="6">
    <source>
        <dbReference type="EMBL" id="CAI3997188.1"/>
    </source>
</evidence>
<name>A0A9P1G269_9DINO</name>
<evidence type="ECO:0000313" key="8">
    <source>
        <dbReference type="Proteomes" id="UP001152797"/>
    </source>
</evidence>
<comment type="similarity">
    <text evidence="1">Belongs to the Gfo/Idh/MocA family.</text>
</comment>